<dbReference type="EMBL" id="JWIN03000006">
    <property type="protein sequence ID" value="KAB1277207.1"/>
    <property type="molecule type" value="Genomic_DNA"/>
</dbReference>
<name>A0A5N4E1J1_CAMDR</name>
<dbReference type="InterPro" id="IPR050198">
    <property type="entry name" value="Non-receptor_tyrosine_kinases"/>
</dbReference>
<dbReference type="PANTHER" id="PTHR24418">
    <property type="entry name" value="TYROSINE-PROTEIN KINASE"/>
    <property type="match status" value="1"/>
</dbReference>
<evidence type="ECO:0000256" key="2">
    <source>
        <dbReference type="ARBA" id="ARBA00022840"/>
    </source>
</evidence>
<dbReference type="PROSITE" id="PS50011">
    <property type="entry name" value="PROTEIN_KINASE_DOM"/>
    <property type="match status" value="1"/>
</dbReference>
<keyword evidence="4" id="KW-0808">Transferase</keyword>
<dbReference type="InterPro" id="IPR000719">
    <property type="entry name" value="Prot_kinase_dom"/>
</dbReference>
<evidence type="ECO:0000256" key="1">
    <source>
        <dbReference type="ARBA" id="ARBA00022741"/>
    </source>
</evidence>
<evidence type="ECO:0000259" key="3">
    <source>
        <dbReference type="PROSITE" id="PS50011"/>
    </source>
</evidence>
<dbReference type="Pfam" id="PF07714">
    <property type="entry name" value="PK_Tyr_Ser-Thr"/>
    <property type="match status" value="2"/>
</dbReference>
<dbReference type="GO" id="GO:0005524">
    <property type="term" value="F:ATP binding"/>
    <property type="evidence" value="ECO:0007669"/>
    <property type="project" value="UniProtKB-KW"/>
</dbReference>
<gene>
    <name evidence="4" type="ORF">Cadr_000006313</name>
</gene>
<proteinExistence type="predicted"/>
<organism evidence="4 5">
    <name type="scientific">Camelus dromedarius</name>
    <name type="common">Dromedary</name>
    <name type="synonym">Arabian camel</name>
    <dbReference type="NCBI Taxonomy" id="9838"/>
    <lineage>
        <taxon>Eukaryota</taxon>
        <taxon>Metazoa</taxon>
        <taxon>Chordata</taxon>
        <taxon>Craniata</taxon>
        <taxon>Vertebrata</taxon>
        <taxon>Euteleostomi</taxon>
        <taxon>Mammalia</taxon>
        <taxon>Eutheria</taxon>
        <taxon>Laurasiatheria</taxon>
        <taxon>Artiodactyla</taxon>
        <taxon>Tylopoda</taxon>
        <taxon>Camelidae</taxon>
        <taxon>Camelus</taxon>
    </lineage>
</organism>
<dbReference type="InterPro" id="IPR001245">
    <property type="entry name" value="Ser-Thr/Tyr_kinase_cat_dom"/>
</dbReference>
<protein>
    <submittedName>
        <fullName evidence="4">Tyrosine-protein kinase CSK</fullName>
    </submittedName>
</protein>
<accession>A0A5N4E1J1</accession>
<sequence>MLQTTEKGDSGDVMLGSYRGKNVAVKCIKNDTTSQAFLTEASVMTQLRPSNQVQILGVVVEKKDILEDMGCQEGKHLMHRDLAALTLLVSEDNTAKVNDLSLTRKASSTQGMGKLPVK</sequence>
<dbReference type="GO" id="GO:0004672">
    <property type="term" value="F:protein kinase activity"/>
    <property type="evidence" value="ECO:0007669"/>
    <property type="project" value="InterPro"/>
</dbReference>
<keyword evidence="4" id="KW-0418">Kinase</keyword>
<dbReference type="AlphaFoldDB" id="A0A5N4E1J1"/>
<dbReference type="InterPro" id="IPR011009">
    <property type="entry name" value="Kinase-like_dom_sf"/>
</dbReference>
<dbReference type="SUPFAM" id="SSF56112">
    <property type="entry name" value="Protein kinase-like (PK-like)"/>
    <property type="match status" value="1"/>
</dbReference>
<keyword evidence="5" id="KW-1185">Reference proteome</keyword>
<evidence type="ECO:0000313" key="4">
    <source>
        <dbReference type="EMBL" id="KAB1277207.1"/>
    </source>
</evidence>
<dbReference type="Proteomes" id="UP000299084">
    <property type="component" value="Unassembled WGS sequence"/>
</dbReference>
<feature type="domain" description="Protein kinase" evidence="3">
    <location>
        <begin position="1"/>
        <end position="118"/>
    </location>
</feature>
<keyword evidence="1" id="KW-0547">Nucleotide-binding</keyword>
<evidence type="ECO:0000313" key="5">
    <source>
        <dbReference type="Proteomes" id="UP000299084"/>
    </source>
</evidence>
<comment type="caution">
    <text evidence="4">The sequence shown here is derived from an EMBL/GenBank/DDBJ whole genome shotgun (WGS) entry which is preliminary data.</text>
</comment>
<reference evidence="4 5" key="1">
    <citation type="journal article" date="2019" name="Mol. Ecol. Resour.">
        <title>Improving Illumina assemblies with Hi-C and long reads: an example with the North African dromedary.</title>
        <authorList>
            <person name="Elbers J.P."/>
            <person name="Rogers M.F."/>
            <person name="Perelman P.L."/>
            <person name="Proskuryakova A.A."/>
            <person name="Serdyukova N.A."/>
            <person name="Johnson W.E."/>
            <person name="Horin P."/>
            <person name="Corander J."/>
            <person name="Murphy D."/>
            <person name="Burger P.A."/>
        </authorList>
    </citation>
    <scope>NUCLEOTIDE SEQUENCE [LARGE SCALE GENOMIC DNA]</scope>
    <source>
        <strain evidence="4">Drom800</strain>
        <tissue evidence="4">Blood</tissue>
    </source>
</reference>
<dbReference type="Gene3D" id="3.30.200.20">
    <property type="entry name" value="Phosphorylase Kinase, domain 1"/>
    <property type="match status" value="1"/>
</dbReference>
<keyword evidence="2" id="KW-0067">ATP-binding</keyword>